<keyword evidence="1" id="KW-0812">Transmembrane</keyword>
<keyword evidence="1" id="KW-1133">Transmembrane helix</keyword>
<dbReference type="Proteomes" id="UP000220251">
    <property type="component" value="Plasmid 1"/>
</dbReference>
<name>A0A0H5DT98_9BACT</name>
<organism evidence="2 3">
    <name type="scientific">Estrella lausannensis</name>
    <dbReference type="NCBI Taxonomy" id="483423"/>
    <lineage>
        <taxon>Bacteria</taxon>
        <taxon>Pseudomonadati</taxon>
        <taxon>Chlamydiota</taxon>
        <taxon>Chlamydiia</taxon>
        <taxon>Parachlamydiales</taxon>
        <taxon>Candidatus Criblamydiaceae</taxon>
        <taxon>Estrella</taxon>
    </lineage>
</organism>
<dbReference type="AlphaFoldDB" id="A0A0H5DT98"/>
<sequence>MVNLFNRNCFNRLIFCSVFTSFTLTSSTPNYIAPVRLETFSEAAFMFRLERLVNKLTESKGKSCDKIIGYLVDVKREIESSYGLRFDLDRCMGEIENEIKKGGQKPPKKELDVIKSKIKKQDKKHKKHAEYLASTMYIENYEFNKADEELMLFDTRMGKDSDQRDEDDVELPSLLVYGVTVTLCGFFLMCLPIPVCKDWGGRMVVAGVTACANSISTKVDEDKKNKKKS</sequence>
<keyword evidence="2" id="KW-0614">Plasmid</keyword>
<gene>
    <name evidence="2" type="ORF">ELAC_p0011</name>
</gene>
<protein>
    <submittedName>
        <fullName evidence="2">Putative membrane protein</fullName>
    </submittedName>
</protein>
<keyword evidence="1" id="KW-0472">Membrane</keyword>
<dbReference type="EMBL" id="LN867111">
    <property type="protein sequence ID" value="CRX39588.1"/>
    <property type="molecule type" value="Genomic_DNA"/>
</dbReference>
<evidence type="ECO:0000256" key="1">
    <source>
        <dbReference type="SAM" id="Phobius"/>
    </source>
</evidence>
<dbReference type="OrthoDB" id="10016562at2"/>
<geneLocation type="plasmid" evidence="2 3">
    <name>1</name>
</geneLocation>
<accession>A0A0H5DT98</accession>
<dbReference type="RefSeq" id="WP_098039452.1">
    <property type="nucleotide sequence ID" value="NZ_LN867111.1"/>
</dbReference>
<feature type="transmembrane region" description="Helical" evidence="1">
    <location>
        <begin position="174"/>
        <end position="193"/>
    </location>
</feature>
<proteinExistence type="predicted"/>
<evidence type="ECO:0000313" key="2">
    <source>
        <dbReference type="EMBL" id="CRX39588.1"/>
    </source>
</evidence>
<evidence type="ECO:0000313" key="3">
    <source>
        <dbReference type="Proteomes" id="UP000220251"/>
    </source>
</evidence>
<reference evidence="3" key="1">
    <citation type="submission" date="2015-06" db="EMBL/GenBank/DDBJ databases">
        <authorList>
            <person name="Bertelli C."/>
        </authorList>
    </citation>
    <scope>NUCLEOTIDE SEQUENCE [LARGE SCALE GENOMIC DNA]</scope>
    <source>
        <strain evidence="3">CRIB-30</strain>
        <plasmid evidence="3">1</plasmid>
    </source>
</reference>
<keyword evidence="3" id="KW-1185">Reference proteome</keyword>